<dbReference type="Gene3D" id="1.20.5.4130">
    <property type="match status" value="1"/>
</dbReference>
<keyword evidence="3" id="KW-0611">Plant defense</keyword>
<protein>
    <recommendedName>
        <fullName evidence="8">Disease resistance RPP13-like protein 1</fullName>
    </recommendedName>
</protein>
<keyword evidence="2" id="KW-0547">Nucleotide-binding</keyword>
<dbReference type="SUPFAM" id="SSF52540">
    <property type="entry name" value="P-loop containing nucleoside triphosphate hydrolases"/>
    <property type="match status" value="1"/>
</dbReference>
<evidence type="ECO:0000256" key="2">
    <source>
        <dbReference type="ARBA" id="ARBA00022741"/>
    </source>
</evidence>
<dbReference type="AlphaFoldDB" id="A0A6A3AFT7"/>
<dbReference type="GO" id="GO:0006952">
    <property type="term" value="P:defense response"/>
    <property type="evidence" value="ECO:0007669"/>
    <property type="project" value="UniProtKB-KW"/>
</dbReference>
<evidence type="ECO:0000259" key="4">
    <source>
        <dbReference type="Pfam" id="PF00931"/>
    </source>
</evidence>
<organism evidence="6 7">
    <name type="scientific">Hibiscus syriacus</name>
    <name type="common">Rose of Sharon</name>
    <dbReference type="NCBI Taxonomy" id="106335"/>
    <lineage>
        <taxon>Eukaryota</taxon>
        <taxon>Viridiplantae</taxon>
        <taxon>Streptophyta</taxon>
        <taxon>Embryophyta</taxon>
        <taxon>Tracheophyta</taxon>
        <taxon>Spermatophyta</taxon>
        <taxon>Magnoliopsida</taxon>
        <taxon>eudicotyledons</taxon>
        <taxon>Gunneridae</taxon>
        <taxon>Pentapetalae</taxon>
        <taxon>rosids</taxon>
        <taxon>malvids</taxon>
        <taxon>Malvales</taxon>
        <taxon>Malvaceae</taxon>
        <taxon>Malvoideae</taxon>
        <taxon>Hibiscus</taxon>
    </lineage>
</organism>
<proteinExistence type="predicted"/>
<dbReference type="GO" id="GO:0043531">
    <property type="term" value="F:ADP binding"/>
    <property type="evidence" value="ECO:0007669"/>
    <property type="project" value="InterPro"/>
</dbReference>
<dbReference type="Pfam" id="PF00931">
    <property type="entry name" value="NB-ARC"/>
    <property type="match status" value="1"/>
</dbReference>
<comment type="caution">
    <text evidence="6">The sequence shown here is derived from an EMBL/GenBank/DDBJ whole genome shotgun (WGS) entry which is preliminary data.</text>
</comment>
<evidence type="ECO:0000259" key="5">
    <source>
        <dbReference type="Pfam" id="PF18052"/>
    </source>
</evidence>
<evidence type="ECO:0000256" key="3">
    <source>
        <dbReference type="ARBA" id="ARBA00022821"/>
    </source>
</evidence>
<evidence type="ECO:0008006" key="8">
    <source>
        <dbReference type="Google" id="ProtNLM"/>
    </source>
</evidence>
<dbReference type="InterPro" id="IPR041118">
    <property type="entry name" value="Rx_N"/>
</dbReference>
<feature type="domain" description="NB-ARC" evidence="4">
    <location>
        <begin position="136"/>
        <end position="187"/>
    </location>
</feature>
<dbReference type="PANTHER" id="PTHR19338">
    <property type="entry name" value="TRANSLOCASE OF INNER MITOCHONDRIAL MEMBRANE 13 HOMOLOG"/>
    <property type="match status" value="1"/>
</dbReference>
<keyword evidence="7" id="KW-1185">Reference proteome</keyword>
<sequence>MAFIGEATLSKLSDLLLGKSIDAVLNFVADHKQLYDQLKEWKSILPDIKAVLNHAEEKQIKDEGVKSWLEDLQYLAYDADDILDDFAYEQLRLNLHKTQAQVSTSKKPTRLQPTSVVDGTVEYVGRDNEKQEMLDLLKTINSDGVCVLTIVGMGGMGKTTLAQLVYKDACLKEYFDHRAWICVSEDFDAV</sequence>
<evidence type="ECO:0000313" key="7">
    <source>
        <dbReference type="Proteomes" id="UP000436088"/>
    </source>
</evidence>
<gene>
    <name evidence="6" type="ORF">F3Y22_tig00110472pilonHSYRG00492</name>
</gene>
<dbReference type="InterPro" id="IPR027417">
    <property type="entry name" value="P-loop_NTPase"/>
</dbReference>
<dbReference type="Proteomes" id="UP000436088">
    <property type="component" value="Unassembled WGS sequence"/>
</dbReference>
<feature type="domain" description="Disease resistance N-terminal" evidence="5">
    <location>
        <begin position="8"/>
        <end position="98"/>
    </location>
</feature>
<dbReference type="Pfam" id="PF18052">
    <property type="entry name" value="Rx_N"/>
    <property type="match status" value="1"/>
</dbReference>
<evidence type="ECO:0000313" key="6">
    <source>
        <dbReference type="EMBL" id="KAE8703394.1"/>
    </source>
</evidence>
<evidence type="ECO:0000256" key="1">
    <source>
        <dbReference type="ARBA" id="ARBA00022737"/>
    </source>
</evidence>
<dbReference type="Gene3D" id="3.40.50.300">
    <property type="entry name" value="P-loop containing nucleotide triphosphate hydrolases"/>
    <property type="match status" value="1"/>
</dbReference>
<accession>A0A6A3AFT7</accession>
<dbReference type="InterPro" id="IPR002182">
    <property type="entry name" value="NB-ARC"/>
</dbReference>
<dbReference type="EMBL" id="VEPZ02001001">
    <property type="protein sequence ID" value="KAE8703394.1"/>
    <property type="molecule type" value="Genomic_DNA"/>
</dbReference>
<dbReference type="PANTHER" id="PTHR19338:SF73">
    <property type="entry name" value="DISEASE RESISTANCE PROTEIN RGA2-LIKE"/>
    <property type="match status" value="1"/>
</dbReference>
<reference evidence="6" key="1">
    <citation type="submission" date="2019-09" db="EMBL/GenBank/DDBJ databases">
        <title>Draft genome information of white flower Hibiscus syriacus.</title>
        <authorList>
            <person name="Kim Y.-M."/>
        </authorList>
    </citation>
    <scope>NUCLEOTIDE SEQUENCE [LARGE SCALE GENOMIC DNA]</scope>
    <source>
        <strain evidence="6">YM2019G1</strain>
    </source>
</reference>
<name>A0A6A3AFT7_HIBSY</name>
<keyword evidence="1" id="KW-0677">Repeat</keyword>